<feature type="compositionally biased region" description="Basic and acidic residues" evidence="1">
    <location>
        <begin position="162"/>
        <end position="173"/>
    </location>
</feature>
<keyword evidence="2" id="KW-0472">Membrane</keyword>
<dbReference type="Pfam" id="PF13717">
    <property type="entry name" value="Zn_ribbon_4"/>
    <property type="match status" value="1"/>
</dbReference>
<organism evidence="4 5">
    <name type="scientific">Aliiroseovarius halocynthiae</name>
    <dbReference type="NCBI Taxonomy" id="985055"/>
    <lineage>
        <taxon>Bacteria</taxon>
        <taxon>Pseudomonadati</taxon>
        <taxon>Pseudomonadota</taxon>
        <taxon>Alphaproteobacteria</taxon>
        <taxon>Rhodobacterales</taxon>
        <taxon>Paracoccaceae</taxon>
        <taxon>Aliiroseovarius</taxon>
    </lineage>
</organism>
<reference evidence="4 5" key="1">
    <citation type="submission" date="2019-06" db="EMBL/GenBank/DDBJ databases">
        <title>A novel species of marine bacteria.</title>
        <authorList>
            <person name="Wang Y."/>
        </authorList>
    </citation>
    <scope>NUCLEOTIDE SEQUENCE [LARGE SCALE GENOMIC DNA]</scope>
    <source>
        <strain evidence="4 5">MA1-10</strain>
    </source>
</reference>
<dbReference type="InterPro" id="IPR011723">
    <property type="entry name" value="Znf/thioredoxin_put"/>
</dbReference>
<feature type="compositionally biased region" description="Low complexity" evidence="1">
    <location>
        <begin position="127"/>
        <end position="145"/>
    </location>
</feature>
<evidence type="ECO:0000313" key="5">
    <source>
        <dbReference type="Proteomes" id="UP000315816"/>
    </source>
</evidence>
<dbReference type="OrthoDB" id="7159357at2"/>
<keyword evidence="5" id="KW-1185">Reference proteome</keyword>
<accession>A0A545SL00</accession>
<feature type="region of interest" description="Disordered" evidence="1">
    <location>
        <begin position="77"/>
        <end position="223"/>
    </location>
</feature>
<keyword evidence="2" id="KW-0812">Transmembrane</keyword>
<evidence type="ECO:0000256" key="2">
    <source>
        <dbReference type="SAM" id="Phobius"/>
    </source>
</evidence>
<sequence length="355" mass="38006">MRLVCPNCGAQYEVDERVMPEAGRDVQCSNCGHAWFHTPLHNTKTSVDKPAEPKIEMPIAAPPPPPEERPALDIIAAFRDDAVSESKPSVEDEPAPKVEPALGSEPLETAEPKPEAAPEPDSESAADDIPAPARPAAPTSAATIREAVSDEVKQILQEEAEQELRARESEQKSVETTPAPDVGAAPAPDEDDLAARIQDLSDEVNAAQEEEAQSTPIQADVSPKELVAKAPAVEPAVQEKDLRSRDILPDIEEINSTLDAPDTPEESGIDLSPTEDVPVAKGGGFRRGFRRTLLLAIILVGIYFLAPFVAGRFPQTQGFMDGYVAVGDTVRVLLESAMQSAIEAMRGLMETASES</sequence>
<dbReference type="Proteomes" id="UP000315816">
    <property type="component" value="Unassembled WGS sequence"/>
</dbReference>
<evidence type="ECO:0000259" key="3">
    <source>
        <dbReference type="Pfam" id="PF13717"/>
    </source>
</evidence>
<evidence type="ECO:0000313" key="4">
    <source>
        <dbReference type="EMBL" id="TQV65641.1"/>
    </source>
</evidence>
<protein>
    <recommendedName>
        <fullName evidence="3">Zinc finger/thioredoxin putative domain-containing protein</fullName>
    </recommendedName>
</protein>
<feature type="domain" description="Zinc finger/thioredoxin putative" evidence="3">
    <location>
        <begin position="1"/>
        <end position="36"/>
    </location>
</feature>
<feature type="compositionally biased region" description="Low complexity" evidence="1">
    <location>
        <begin position="178"/>
        <end position="187"/>
    </location>
</feature>
<dbReference type="EMBL" id="VICH01000020">
    <property type="protein sequence ID" value="TQV65641.1"/>
    <property type="molecule type" value="Genomic_DNA"/>
</dbReference>
<feature type="region of interest" description="Disordered" evidence="1">
    <location>
        <begin position="254"/>
        <end position="275"/>
    </location>
</feature>
<feature type="transmembrane region" description="Helical" evidence="2">
    <location>
        <begin position="293"/>
        <end position="310"/>
    </location>
</feature>
<dbReference type="AlphaFoldDB" id="A0A545SL00"/>
<proteinExistence type="predicted"/>
<keyword evidence="2" id="KW-1133">Transmembrane helix</keyword>
<comment type="caution">
    <text evidence="4">The sequence shown here is derived from an EMBL/GenBank/DDBJ whole genome shotgun (WGS) entry which is preliminary data.</text>
</comment>
<feature type="compositionally biased region" description="Basic and acidic residues" evidence="1">
    <location>
        <begin position="78"/>
        <end position="96"/>
    </location>
</feature>
<gene>
    <name evidence="4" type="ORF">FIL88_16435</name>
</gene>
<dbReference type="NCBIfam" id="TIGR02098">
    <property type="entry name" value="MJ0042_CXXC"/>
    <property type="match status" value="1"/>
</dbReference>
<name>A0A545SL00_9RHOB</name>
<evidence type="ECO:0000256" key="1">
    <source>
        <dbReference type="SAM" id="MobiDB-lite"/>
    </source>
</evidence>